<evidence type="ECO:0000313" key="1">
    <source>
        <dbReference type="EMBL" id="KAH6937580.1"/>
    </source>
</evidence>
<dbReference type="Proteomes" id="UP000821845">
    <property type="component" value="Chromosome 2"/>
</dbReference>
<dbReference type="EMBL" id="CM023482">
    <property type="protein sequence ID" value="KAH6937580.1"/>
    <property type="molecule type" value="Genomic_DNA"/>
</dbReference>
<organism evidence="1 2">
    <name type="scientific">Hyalomma asiaticum</name>
    <name type="common">Tick</name>
    <dbReference type="NCBI Taxonomy" id="266040"/>
    <lineage>
        <taxon>Eukaryota</taxon>
        <taxon>Metazoa</taxon>
        <taxon>Ecdysozoa</taxon>
        <taxon>Arthropoda</taxon>
        <taxon>Chelicerata</taxon>
        <taxon>Arachnida</taxon>
        <taxon>Acari</taxon>
        <taxon>Parasitiformes</taxon>
        <taxon>Ixodida</taxon>
        <taxon>Ixodoidea</taxon>
        <taxon>Ixodidae</taxon>
        <taxon>Hyalomminae</taxon>
        <taxon>Hyalomma</taxon>
    </lineage>
</organism>
<protein>
    <submittedName>
        <fullName evidence="1">Uncharacterized protein</fullName>
    </submittedName>
</protein>
<name>A0ACB7SSI0_HYAAI</name>
<accession>A0ACB7SSI0</accession>
<reference evidence="1" key="1">
    <citation type="submission" date="2020-05" db="EMBL/GenBank/DDBJ databases">
        <title>Large-scale comparative analyses of tick genomes elucidate their genetic diversity and vector capacities.</title>
        <authorList>
            <person name="Jia N."/>
            <person name="Wang J."/>
            <person name="Shi W."/>
            <person name="Du L."/>
            <person name="Sun Y."/>
            <person name="Zhan W."/>
            <person name="Jiang J."/>
            <person name="Wang Q."/>
            <person name="Zhang B."/>
            <person name="Ji P."/>
            <person name="Sakyi L.B."/>
            <person name="Cui X."/>
            <person name="Yuan T."/>
            <person name="Jiang B."/>
            <person name="Yang W."/>
            <person name="Lam T.T.-Y."/>
            <person name="Chang Q."/>
            <person name="Ding S."/>
            <person name="Wang X."/>
            <person name="Zhu J."/>
            <person name="Ruan X."/>
            <person name="Zhao L."/>
            <person name="Wei J."/>
            <person name="Que T."/>
            <person name="Du C."/>
            <person name="Cheng J."/>
            <person name="Dai P."/>
            <person name="Han X."/>
            <person name="Huang E."/>
            <person name="Gao Y."/>
            <person name="Liu J."/>
            <person name="Shao H."/>
            <person name="Ye R."/>
            <person name="Li L."/>
            <person name="Wei W."/>
            <person name="Wang X."/>
            <person name="Wang C."/>
            <person name="Yang T."/>
            <person name="Huo Q."/>
            <person name="Li W."/>
            <person name="Guo W."/>
            <person name="Chen H."/>
            <person name="Zhou L."/>
            <person name="Ni X."/>
            <person name="Tian J."/>
            <person name="Zhou Y."/>
            <person name="Sheng Y."/>
            <person name="Liu T."/>
            <person name="Pan Y."/>
            <person name="Xia L."/>
            <person name="Li J."/>
            <person name="Zhao F."/>
            <person name="Cao W."/>
        </authorList>
    </citation>
    <scope>NUCLEOTIDE SEQUENCE</scope>
    <source>
        <strain evidence="1">Hyas-2018</strain>
    </source>
</reference>
<evidence type="ECO:0000313" key="2">
    <source>
        <dbReference type="Proteomes" id="UP000821845"/>
    </source>
</evidence>
<gene>
    <name evidence="1" type="ORF">HPB50_001820</name>
</gene>
<sequence length="234" mass="26760">MPSAIWRRHDIVEGTPSIRFVQLKKATPTTPVFVNKSLELTVCKSGVKVTECVLQHKVSTTTVNVCTETQPAIDVKQMLEVFHKKPRRHTAEGVRSGSHDLTVMKDSIRWLDKWERELQSGAIMKEIFLTQTTAEGLRVTMLSTLALTEYLLGKCDFKYVLTAKFNQDPLERYFGKTRQAACDNDHPDMPNFLQLYRMLSVYSLLKPPTFGNCALIEEKQALDLSEFRKNFSEN</sequence>
<proteinExistence type="predicted"/>
<keyword evidence="2" id="KW-1185">Reference proteome</keyword>
<comment type="caution">
    <text evidence="1">The sequence shown here is derived from an EMBL/GenBank/DDBJ whole genome shotgun (WGS) entry which is preliminary data.</text>
</comment>